<evidence type="ECO:0000313" key="10">
    <source>
        <dbReference type="Proteomes" id="UP000175744"/>
    </source>
</evidence>
<evidence type="ECO:0000256" key="5">
    <source>
        <dbReference type="ARBA" id="ARBA00022989"/>
    </source>
</evidence>
<dbReference type="OrthoDB" id="9789113at2"/>
<dbReference type="SMART" id="SM00014">
    <property type="entry name" value="acidPPc"/>
    <property type="match status" value="1"/>
</dbReference>
<evidence type="ECO:0000256" key="3">
    <source>
        <dbReference type="ARBA" id="ARBA00022692"/>
    </source>
</evidence>
<dbReference type="PANTHER" id="PTHR14969:SF62">
    <property type="entry name" value="DECAPRENYLPHOSPHORYL-5-PHOSPHORIBOSE PHOSPHATASE RV3807C-RELATED"/>
    <property type="match status" value="1"/>
</dbReference>
<evidence type="ECO:0000256" key="4">
    <source>
        <dbReference type="ARBA" id="ARBA00022801"/>
    </source>
</evidence>
<keyword evidence="3 7" id="KW-0812">Transmembrane</keyword>
<organism evidence="9 10">
    <name type="scientific">Clostridium acetireducens DSM 10703</name>
    <dbReference type="NCBI Taxonomy" id="1121290"/>
    <lineage>
        <taxon>Bacteria</taxon>
        <taxon>Bacillati</taxon>
        <taxon>Bacillota</taxon>
        <taxon>Clostridia</taxon>
        <taxon>Eubacteriales</taxon>
        <taxon>Clostridiaceae</taxon>
        <taxon>Clostridium</taxon>
    </lineage>
</organism>
<dbReference type="InterPro" id="IPR000326">
    <property type="entry name" value="PAP2/HPO"/>
</dbReference>
<dbReference type="AlphaFoldDB" id="A0A1E8F131"/>
<accession>A0A1E8F131</accession>
<protein>
    <submittedName>
        <fullName evidence="9">Undecaprenyl-diphosphatase BcrC</fullName>
        <ecNumber evidence="9">3.6.1.27</ecNumber>
    </submittedName>
</protein>
<dbReference type="PANTHER" id="PTHR14969">
    <property type="entry name" value="SPHINGOSINE-1-PHOSPHATE PHOSPHOHYDROLASE"/>
    <property type="match status" value="1"/>
</dbReference>
<dbReference type="EC" id="3.6.1.27" evidence="9"/>
<feature type="transmembrane region" description="Helical" evidence="7">
    <location>
        <begin position="28"/>
        <end position="51"/>
    </location>
</feature>
<comment type="caution">
    <text evidence="9">The sequence shown here is derived from an EMBL/GenBank/DDBJ whole genome shotgun (WGS) entry which is preliminary data.</text>
</comment>
<reference evidence="9 10" key="1">
    <citation type="submission" date="2016-06" db="EMBL/GenBank/DDBJ databases">
        <title>Genome sequence of Clostridium acetireducens DSM 10703.</title>
        <authorList>
            <person name="Poehlein A."/>
            <person name="Fluechter S."/>
            <person name="Duerre P."/>
            <person name="Daniel R."/>
        </authorList>
    </citation>
    <scope>NUCLEOTIDE SEQUENCE [LARGE SCALE GENOMIC DNA]</scope>
    <source>
        <strain evidence="9 10">DSM 10703</strain>
    </source>
</reference>
<evidence type="ECO:0000256" key="7">
    <source>
        <dbReference type="SAM" id="Phobius"/>
    </source>
</evidence>
<dbReference type="CDD" id="cd03392">
    <property type="entry name" value="PAP2_like_2"/>
    <property type="match status" value="1"/>
</dbReference>
<sequence length="181" mass="20536">MFSLIQNIDLYILSFIQNHFHNTILNKVMILFTKVGNLGIVWILLSIILFINKKYRNVGLLMISALLLGGILGEVFLKNIVKRARPFTYLKMANLLISKPLSYSFPSGHTTASFAAVGISMSKLKKYRFYILTVAILIAFSRLYLMVHYPTDVLFGIILGLLSSKIVLESKLEKKFKKSSL</sequence>
<keyword evidence="5 7" id="KW-1133">Transmembrane helix</keyword>
<dbReference type="Pfam" id="PF01569">
    <property type="entry name" value="PAP2"/>
    <property type="match status" value="1"/>
</dbReference>
<dbReference type="GO" id="GO:0005886">
    <property type="term" value="C:plasma membrane"/>
    <property type="evidence" value="ECO:0007669"/>
    <property type="project" value="UniProtKB-SubCell"/>
</dbReference>
<keyword evidence="6 7" id="KW-0472">Membrane</keyword>
<dbReference type="STRING" id="1121290.CLAOCE_03470"/>
<dbReference type="Proteomes" id="UP000175744">
    <property type="component" value="Unassembled WGS sequence"/>
</dbReference>
<gene>
    <name evidence="9" type="primary">bcrC</name>
    <name evidence="9" type="ORF">CLOACE_03470</name>
</gene>
<dbReference type="InterPro" id="IPR036938">
    <property type="entry name" value="PAP2/HPO_sf"/>
</dbReference>
<keyword evidence="10" id="KW-1185">Reference proteome</keyword>
<dbReference type="Gene3D" id="1.20.144.10">
    <property type="entry name" value="Phosphatidic acid phosphatase type 2/haloperoxidase"/>
    <property type="match status" value="2"/>
</dbReference>
<keyword evidence="4 9" id="KW-0378">Hydrolase</keyword>
<dbReference type="SUPFAM" id="SSF48317">
    <property type="entry name" value="Acid phosphatase/Vanadium-dependent haloperoxidase"/>
    <property type="match status" value="1"/>
</dbReference>
<feature type="transmembrane region" description="Helical" evidence="7">
    <location>
        <begin position="57"/>
        <end position="77"/>
    </location>
</feature>
<evidence type="ECO:0000256" key="2">
    <source>
        <dbReference type="ARBA" id="ARBA00022475"/>
    </source>
</evidence>
<evidence type="ECO:0000256" key="6">
    <source>
        <dbReference type="ARBA" id="ARBA00023136"/>
    </source>
</evidence>
<proteinExistence type="predicted"/>
<name>A0A1E8F131_9CLOT</name>
<dbReference type="PATRIC" id="fig|1121290.3.peg.353"/>
<comment type="subcellular location">
    <subcellularLocation>
        <location evidence="1">Cell membrane</location>
        <topology evidence="1">Multi-pass membrane protein</topology>
    </subcellularLocation>
</comment>
<evidence type="ECO:0000313" key="9">
    <source>
        <dbReference type="EMBL" id="OFI07156.1"/>
    </source>
</evidence>
<dbReference type="EMBL" id="LZFO01000004">
    <property type="protein sequence ID" value="OFI07156.1"/>
    <property type="molecule type" value="Genomic_DNA"/>
</dbReference>
<keyword evidence="2" id="KW-1003">Cell membrane</keyword>
<feature type="transmembrane region" description="Helical" evidence="7">
    <location>
        <begin position="129"/>
        <end position="147"/>
    </location>
</feature>
<evidence type="ECO:0000259" key="8">
    <source>
        <dbReference type="SMART" id="SM00014"/>
    </source>
</evidence>
<evidence type="ECO:0000256" key="1">
    <source>
        <dbReference type="ARBA" id="ARBA00004651"/>
    </source>
</evidence>
<feature type="transmembrane region" description="Helical" evidence="7">
    <location>
        <begin position="153"/>
        <end position="168"/>
    </location>
</feature>
<dbReference type="GO" id="GO:0050380">
    <property type="term" value="F:undecaprenyl-diphosphatase activity"/>
    <property type="evidence" value="ECO:0007669"/>
    <property type="project" value="UniProtKB-EC"/>
</dbReference>
<feature type="domain" description="Phosphatidic acid phosphatase type 2/haloperoxidase" evidence="8">
    <location>
        <begin position="58"/>
        <end position="168"/>
    </location>
</feature>
<dbReference type="RefSeq" id="WP_070109320.1">
    <property type="nucleotide sequence ID" value="NZ_LZFO01000004.1"/>
</dbReference>